<comment type="caution">
    <text evidence="2">The sequence shown here is derived from an EMBL/GenBank/DDBJ whole genome shotgun (WGS) entry which is preliminary data.</text>
</comment>
<organism evidence="2 3">
    <name type="scientific">Hemibagrus wyckioides</name>
    <dbReference type="NCBI Taxonomy" id="337641"/>
    <lineage>
        <taxon>Eukaryota</taxon>
        <taxon>Metazoa</taxon>
        <taxon>Chordata</taxon>
        <taxon>Craniata</taxon>
        <taxon>Vertebrata</taxon>
        <taxon>Euteleostomi</taxon>
        <taxon>Actinopterygii</taxon>
        <taxon>Neopterygii</taxon>
        <taxon>Teleostei</taxon>
        <taxon>Ostariophysi</taxon>
        <taxon>Siluriformes</taxon>
        <taxon>Bagridae</taxon>
        <taxon>Hemibagrus</taxon>
    </lineage>
</organism>
<evidence type="ECO:0000313" key="2">
    <source>
        <dbReference type="EMBL" id="KAG7318146.1"/>
    </source>
</evidence>
<accession>A0A9D3N7I8</accession>
<proteinExistence type="predicted"/>
<dbReference type="EMBL" id="JAHKSW010000022">
    <property type="protein sequence ID" value="KAG7318146.1"/>
    <property type="molecule type" value="Genomic_DNA"/>
</dbReference>
<sequence length="119" mass="12811">MNVGTRAEQSDPNHLLLSSLISHLHYQDTGPGKGQSLGPPRGSRGPEAARQLRRNCLVQLSLEGPGEDDVTAVIITQSIRRSEMAAISGTLVVQSHANGCLPLRTGLRKVPQDMRHADL</sequence>
<dbReference type="AlphaFoldDB" id="A0A9D3N7I8"/>
<dbReference type="Proteomes" id="UP000824219">
    <property type="component" value="Linkage Group LG22"/>
</dbReference>
<evidence type="ECO:0000313" key="3">
    <source>
        <dbReference type="Proteomes" id="UP000824219"/>
    </source>
</evidence>
<feature type="region of interest" description="Disordered" evidence="1">
    <location>
        <begin position="25"/>
        <end position="49"/>
    </location>
</feature>
<protein>
    <submittedName>
        <fullName evidence="2">Uncharacterized protein</fullName>
    </submittedName>
</protein>
<gene>
    <name evidence="2" type="ORF">KOW79_017901</name>
</gene>
<name>A0A9D3N7I8_9TELE</name>
<reference evidence="2 3" key="1">
    <citation type="submission" date="2021-06" db="EMBL/GenBank/DDBJ databases">
        <title>Chromosome-level genome assembly of the red-tail catfish (Hemibagrus wyckioides).</title>
        <authorList>
            <person name="Shao F."/>
        </authorList>
    </citation>
    <scope>NUCLEOTIDE SEQUENCE [LARGE SCALE GENOMIC DNA]</scope>
    <source>
        <strain evidence="2">EC202008001</strain>
        <tissue evidence="2">Blood</tissue>
    </source>
</reference>
<evidence type="ECO:0000256" key="1">
    <source>
        <dbReference type="SAM" id="MobiDB-lite"/>
    </source>
</evidence>
<keyword evidence="3" id="KW-1185">Reference proteome</keyword>